<evidence type="ECO:0000256" key="3">
    <source>
        <dbReference type="ARBA" id="ARBA00022884"/>
    </source>
</evidence>
<keyword evidence="5 7" id="KW-0687">Ribonucleoprotein</keyword>
<keyword evidence="11" id="KW-1185">Reference proteome</keyword>
<dbReference type="EMBL" id="JPSL02000025">
    <property type="protein sequence ID" value="KGQ21495.2"/>
    <property type="molecule type" value="Genomic_DNA"/>
</dbReference>
<dbReference type="InterPro" id="IPR023798">
    <property type="entry name" value="Ribosomal_uS7_dom"/>
</dbReference>
<dbReference type="GO" id="GO:0003735">
    <property type="term" value="F:structural constituent of ribosome"/>
    <property type="evidence" value="ECO:0007669"/>
    <property type="project" value="InterPro"/>
</dbReference>
<protein>
    <recommendedName>
        <fullName evidence="6 7">Small ribosomal subunit protein uS7</fullName>
    </recommendedName>
</protein>
<dbReference type="AlphaFoldDB" id="A0A0A2WT55"/>
<dbReference type="PANTHER" id="PTHR11205">
    <property type="entry name" value="RIBOSOMAL PROTEIN S7"/>
    <property type="match status" value="1"/>
</dbReference>
<evidence type="ECO:0000256" key="4">
    <source>
        <dbReference type="ARBA" id="ARBA00022980"/>
    </source>
</evidence>
<dbReference type="InterPro" id="IPR020606">
    <property type="entry name" value="Ribosomal_uS7_CS"/>
</dbReference>
<evidence type="ECO:0000256" key="1">
    <source>
        <dbReference type="ARBA" id="ARBA00007151"/>
    </source>
</evidence>
<dbReference type="Pfam" id="PF00177">
    <property type="entry name" value="Ribosomal_S7"/>
    <property type="match status" value="1"/>
</dbReference>
<dbReference type="RefSeq" id="WP_038065788.1">
    <property type="nucleotide sequence ID" value="NZ_JPSL02000025.1"/>
</dbReference>
<keyword evidence="3 7" id="KW-0694">RNA-binding</keyword>
<dbReference type="Proteomes" id="UP000030364">
    <property type="component" value="Unassembled WGS sequence"/>
</dbReference>
<dbReference type="InterPro" id="IPR036823">
    <property type="entry name" value="Ribosomal_uS7_dom_sf"/>
</dbReference>
<comment type="subunit">
    <text evidence="7">Part of the 30S ribosomal subunit. Contacts proteins S9 and S11.</text>
</comment>
<sequence length="156" mass="17944">MARRRRAEVRQLEPDLVYGDVVVTAFINKLMKDGKKNLAARIFYEACRIIQEKTGQEPLKVFKQAVENVKPRMEVRSRRVGGANYQVPMEVSPRRQQSLALRWLVQAARQRPERGAALKVAHELMDAAEGKGGAVKKREDVERMAEANRAFAHYRW</sequence>
<evidence type="ECO:0000256" key="7">
    <source>
        <dbReference type="HAMAP-Rule" id="MF_00480"/>
    </source>
</evidence>
<dbReference type="InterPro" id="IPR005717">
    <property type="entry name" value="Ribosomal_uS7_bac/org-type"/>
</dbReference>
<dbReference type="NCBIfam" id="TIGR01029">
    <property type="entry name" value="rpsG_bact"/>
    <property type="match status" value="1"/>
</dbReference>
<evidence type="ECO:0000313" key="11">
    <source>
        <dbReference type="Proteomes" id="UP000030364"/>
    </source>
</evidence>
<evidence type="ECO:0000256" key="5">
    <source>
        <dbReference type="ARBA" id="ARBA00023274"/>
    </source>
</evidence>
<dbReference type="GO" id="GO:0015935">
    <property type="term" value="C:small ribosomal subunit"/>
    <property type="evidence" value="ECO:0007669"/>
    <property type="project" value="InterPro"/>
</dbReference>
<dbReference type="Gene3D" id="1.10.455.10">
    <property type="entry name" value="Ribosomal protein S7 domain"/>
    <property type="match status" value="1"/>
</dbReference>
<gene>
    <name evidence="7" type="primary">rpsG</name>
    <name evidence="10" type="ORF">THFILI_00185</name>
</gene>
<evidence type="ECO:0000256" key="2">
    <source>
        <dbReference type="ARBA" id="ARBA00022730"/>
    </source>
</evidence>
<dbReference type="GO" id="GO:0006412">
    <property type="term" value="P:translation"/>
    <property type="evidence" value="ECO:0007669"/>
    <property type="project" value="UniProtKB-UniRule"/>
</dbReference>
<dbReference type="FunFam" id="1.10.455.10:FF:000001">
    <property type="entry name" value="30S ribosomal protein S7"/>
    <property type="match status" value="1"/>
</dbReference>
<name>A0A0A2WT55_THEFI</name>
<evidence type="ECO:0000256" key="6">
    <source>
        <dbReference type="ARBA" id="ARBA00044531"/>
    </source>
</evidence>
<dbReference type="OrthoDB" id="9807653at2"/>
<dbReference type="GO" id="GO:0000049">
    <property type="term" value="F:tRNA binding"/>
    <property type="evidence" value="ECO:0007669"/>
    <property type="project" value="UniProtKB-UniRule"/>
</dbReference>
<keyword evidence="2 7" id="KW-0699">rRNA-binding</keyword>
<reference evidence="10 11" key="1">
    <citation type="journal article" date="2015" name="Genome Announc.">
        <title>Draft Genome Sequence of the Thermophile Thermus filiformis ATCC 43280, Producer of Carotenoid-(Di)glucoside-Branched Fatty Acid (Di)esters and Source of Hyperthermostable Enzymes of Biotechnological Interest.</title>
        <authorList>
            <person name="Mandelli F."/>
            <person name="Oliveira Ramires B."/>
            <person name="Couger M.B."/>
            <person name="Paixao D.A."/>
            <person name="Camilo C.M."/>
            <person name="Polikarpov I."/>
            <person name="Prade R."/>
            <person name="Riano-Pachon D.M."/>
            <person name="Squina F.M."/>
        </authorList>
    </citation>
    <scope>NUCLEOTIDE SEQUENCE [LARGE SCALE GENOMIC DNA]</scope>
    <source>
        <strain evidence="10 11">ATCC 43280</strain>
    </source>
</reference>
<organism evidence="10 11">
    <name type="scientific">Thermus filiformis</name>
    <dbReference type="NCBI Taxonomy" id="276"/>
    <lineage>
        <taxon>Bacteria</taxon>
        <taxon>Thermotogati</taxon>
        <taxon>Deinococcota</taxon>
        <taxon>Deinococci</taxon>
        <taxon>Thermales</taxon>
        <taxon>Thermaceae</taxon>
        <taxon>Thermus</taxon>
    </lineage>
</organism>
<dbReference type="PIRSF" id="PIRSF002122">
    <property type="entry name" value="RPS7p_RPS7a_RPS5e_RPS7o"/>
    <property type="match status" value="1"/>
</dbReference>
<dbReference type="STRING" id="276.THFILI_00185"/>
<comment type="function">
    <text evidence="7">One of the primary rRNA binding proteins, it binds directly to 16S rRNA where it nucleates assembly of the head domain of the 30S subunit. Is located at the subunit interface close to the decoding center, probably blocks exit of the E-site tRNA.</text>
</comment>
<dbReference type="InterPro" id="IPR000235">
    <property type="entry name" value="Ribosomal_uS7"/>
</dbReference>
<dbReference type="GO" id="GO:0019843">
    <property type="term" value="F:rRNA binding"/>
    <property type="evidence" value="ECO:0007669"/>
    <property type="project" value="UniProtKB-UniRule"/>
</dbReference>
<keyword evidence="7" id="KW-0820">tRNA-binding</keyword>
<comment type="similarity">
    <text evidence="1 7 8">Belongs to the universal ribosomal protein uS7 family.</text>
</comment>
<accession>A0A0A2WT55</accession>
<evidence type="ECO:0000259" key="9">
    <source>
        <dbReference type="Pfam" id="PF00177"/>
    </source>
</evidence>
<keyword evidence="4 7" id="KW-0689">Ribosomal protein</keyword>
<dbReference type="SUPFAM" id="SSF47973">
    <property type="entry name" value="Ribosomal protein S7"/>
    <property type="match status" value="1"/>
</dbReference>
<dbReference type="PROSITE" id="PS00052">
    <property type="entry name" value="RIBOSOMAL_S7"/>
    <property type="match status" value="1"/>
</dbReference>
<comment type="caution">
    <text evidence="10">The sequence shown here is derived from an EMBL/GenBank/DDBJ whole genome shotgun (WGS) entry which is preliminary data.</text>
</comment>
<proteinExistence type="inferred from homology"/>
<evidence type="ECO:0000256" key="8">
    <source>
        <dbReference type="RuleBase" id="RU003619"/>
    </source>
</evidence>
<evidence type="ECO:0000313" key="10">
    <source>
        <dbReference type="EMBL" id="KGQ21495.2"/>
    </source>
</evidence>
<dbReference type="HAMAP" id="MF_00480_B">
    <property type="entry name" value="Ribosomal_uS7_B"/>
    <property type="match status" value="1"/>
</dbReference>
<feature type="domain" description="Small ribosomal subunit protein uS7" evidence="9">
    <location>
        <begin position="3"/>
        <end position="149"/>
    </location>
</feature>
<dbReference type="CDD" id="cd14869">
    <property type="entry name" value="uS7_Bacteria"/>
    <property type="match status" value="1"/>
</dbReference>